<comment type="similarity">
    <text evidence="1 3">Belongs to the short-chain dehydrogenases/reductases (SDR) family.</text>
</comment>
<dbReference type="EMBL" id="FNYE01000017">
    <property type="protein sequence ID" value="SEJ74973.1"/>
    <property type="molecule type" value="Genomic_DNA"/>
</dbReference>
<dbReference type="InterPro" id="IPR020904">
    <property type="entry name" value="Sc_DH/Rdtase_CS"/>
</dbReference>
<feature type="domain" description="Ketoreductase" evidence="4">
    <location>
        <begin position="11"/>
        <end position="191"/>
    </location>
</feature>
<keyword evidence="6" id="KW-1185">Reference proteome</keyword>
<dbReference type="STRING" id="667676.SAMN05192539_101772"/>
<dbReference type="GO" id="GO:0016491">
    <property type="term" value="F:oxidoreductase activity"/>
    <property type="evidence" value="ECO:0007669"/>
    <property type="project" value="UniProtKB-KW"/>
</dbReference>
<evidence type="ECO:0000313" key="6">
    <source>
        <dbReference type="Proteomes" id="UP000198866"/>
    </source>
</evidence>
<evidence type="ECO:0000259" key="4">
    <source>
        <dbReference type="SMART" id="SM00822"/>
    </source>
</evidence>
<dbReference type="InterPro" id="IPR002347">
    <property type="entry name" value="SDR_fam"/>
</dbReference>
<proteinExistence type="inferred from homology"/>
<accession>A0A1H7BBA9</accession>
<protein>
    <submittedName>
        <fullName evidence="5">3-oxoacyl-[acyl-carrier protein] reductase</fullName>
    </submittedName>
</protein>
<dbReference type="AlphaFoldDB" id="A0A1H7BBA9"/>
<name>A0A1H7BBA9_9BURK</name>
<dbReference type="Proteomes" id="UP000198866">
    <property type="component" value="Unassembled WGS sequence"/>
</dbReference>
<dbReference type="PRINTS" id="PR00081">
    <property type="entry name" value="GDHRDH"/>
</dbReference>
<dbReference type="InterPro" id="IPR050259">
    <property type="entry name" value="SDR"/>
</dbReference>
<evidence type="ECO:0000313" key="5">
    <source>
        <dbReference type="EMBL" id="SEJ74973.1"/>
    </source>
</evidence>
<evidence type="ECO:0000256" key="3">
    <source>
        <dbReference type="RuleBase" id="RU000363"/>
    </source>
</evidence>
<dbReference type="Pfam" id="PF00106">
    <property type="entry name" value="adh_short"/>
    <property type="match status" value="1"/>
</dbReference>
<dbReference type="PROSITE" id="PS00061">
    <property type="entry name" value="ADH_SHORT"/>
    <property type="match status" value="1"/>
</dbReference>
<dbReference type="GO" id="GO:0032787">
    <property type="term" value="P:monocarboxylic acid metabolic process"/>
    <property type="evidence" value="ECO:0007669"/>
    <property type="project" value="UniProtKB-ARBA"/>
</dbReference>
<dbReference type="OrthoDB" id="9803333at2"/>
<dbReference type="FunFam" id="3.40.50.720:FF:000173">
    <property type="entry name" value="3-oxoacyl-[acyl-carrier protein] reductase"/>
    <property type="match status" value="1"/>
</dbReference>
<dbReference type="PANTHER" id="PTHR42879">
    <property type="entry name" value="3-OXOACYL-(ACYL-CARRIER-PROTEIN) REDUCTASE"/>
    <property type="match status" value="1"/>
</dbReference>
<dbReference type="Gene3D" id="3.40.50.720">
    <property type="entry name" value="NAD(P)-binding Rossmann-like Domain"/>
    <property type="match status" value="1"/>
</dbReference>
<dbReference type="SUPFAM" id="SSF51735">
    <property type="entry name" value="NAD(P)-binding Rossmann-fold domains"/>
    <property type="match status" value="1"/>
</dbReference>
<evidence type="ECO:0000256" key="1">
    <source>
        <dbReference type="ARBA" id="ARBA00006484"/>
    </source>
</evidence>
<dbReference type="RefSeq" id="WP_090868740.1">
    <property type="nucleotide sequence ID" value="NZ_FNYE01000017.1"/>
</dbReference>
<dbReference type="PRINTS" id="PR00080">
    <property type="entry name" value="SDRFAMILY"/>
</dbReference>
<reference evidence="6" key="1">
    <citation type="submission" date="2016-10" db="EMBL/GenBank/DDBJ databases">
        <authorList>
            <person name="Varghese N."/>
            <person name="Submissions S."/>
        </authorList>
    </citation>
    <scope>NUCLEOTIDE SEQUENCE [LARGE SCALE GENOMIC DNA]</scope>
    <source>
        <strain evidence="6">LMG 26031</strain>
    </source>
</reference>
<keyword evidence="2" id="KW-0560">Oxidoreductase</keyword>
<organism evidence="5 6">
    <name type="scientific">Paraburkholderia diazotrophica</name>
    <dbReference type="NCBI Taxonomy" id="667676"/>
    <lineage>
        <taxon>Bacteria</taxon>
        <taxon>Pseudomonadati</taxon>
        <taxon>Pseudomonadota</taxon>
        <taxon>Betaproteobacteria</taxon>
        <taxon>Burkholderiales</taxon>
        <taxon>Burkholderiaceae</taxon>
        <taxon>Paraburkholderia</taxon>
    </lineage>
</organism>
<dbReference type="InterPro" id="IPR036291">
    <property type="entry name" value="NAD(P)-bd_dom_sf"/>
</dbReference>
<evidence type="ECO:0000256" key="2">
    <source>
        <dbReference type="ARBA" id="ARBA00023002"/>
    </source>
</evidence>
<dbReference type="PANTHER" id="PTHR42879:SF2">
    <property type="entry name" value="3-OXOACYL-[ACYL-CARRIER-PROTEIN] REDUCTASE FABG"/>
    <property type="match status" value="1"/>
</dbReference>
<dbReference type="SMART" id="SM00822">
    <property type="entry name" value="PKS_KR"/>
    <property type="match status" value="1"/>
</dbReference>
<sequence length="248" mass="25500">MPAHSLSLNGRVALVTGGSRGIGRAISIALASAGAAVAVNYRQRENEAADVVAEIERAGGRAIAVCADVSVADEIEAMIQQVESRLGSVDVLVNNAGTATIVDIDDLTEAEFDRTLAVNLKSAFLCTEAVMHGMRAKRWGRIVNLSSAAARGAGLVGIHYNASKAGIEGLTRGYAARLAREGITVNAVAPGPIDTEMAGPLKASNVAERLPVGRLGEASEVADVVLMIVGNAFITGQTIPVNGGISFI</sequence>
<gene>
    <name evidence="5" type="ORF">SAMN05192539_101772</name>
</gene>
<dbReference type="InterPro" id="IPR057326">
    <property type="entry name" value="KR_dom"/>
</dbReference>